<dbReference type="Proteomes" id="UP000637267">
    <property type="component" value="Unassembled WGS sequence"/>
</dbReference>
<organism evidence="2 3">
    <name type="scientific">Silvimonas iriomotensis</name>
    <dbReference type="NCBI Taxonomy" id="449662"/>
    <lineage>
        <taxon>Bacteria</taxon>
        <taxon>Pseudomonadati</taxon>
        <taxon>Pseudomonadota</taxon>
        <taxon>Betaproteobacteria</taxon>
        <taxon>Neisseriales</taxon>
        <taxon>Chitinibacteraceae</taxon>
        <taxon>Silvimonas</taxon>
    </lineage>
</organism>
<evidence type="ECO:0000256" key="1">
    <source>
        <dbReference type="SAM" id="MobiDB-lite"/>
    </source>
</evidence>
<protein>
    <submittedName>
        <fullName evidence="2">Uncharacterized protein</fullName>
    </submittedName>
</protein>
<evidence type="ECO:0000313" key="2">
    <source>
        <dbReference type="EMBL" id="GGP23100.1"/>
    </source>
</evidence>
<feature type="region of interest" description="Disordered" evidence="1">
    <location>
        <begin position="1"/>
        <end position="53"/>
    </location>
</feature>
<dbReference type="RefSeq" id="WP_188705267.1">
    <property type="nucleotide sequence ID" value="NZ_BMLX01000004.1"/>
</dbReference>
<dbReference type="EMBL" id="BMLX01000004">
    <property type="protein sequence ID" value="GGP23100.1"/>
    <property type="molecule type" value="Genomic_DNA"/>
</dbReference>
<reference evidence="3" key="1">
    <citation type="journal article" date="2019" name="Int. J. Syst. Evol. Microbiol.">
        <title>The Global Catalogue of Microorganisms (GCM) 10K type strain sequencing project: providing services to taxonomists for standard genome sequencing and annotation.</title>
        <authorList>
            <consortium name="The Broad Institute Genomics Platform"/>
            <consortium name="The Broad Institute Genome Sequencing Center for Infectious Disease"/>
            <person name="Wu L."/>
            <person name="Ma J."/>
        </authorList>
    </citation>
    <scope>NUCLEOTIDE SEQUENCE [LARGE SCALE GENOMIC DNA]</scope>
    <source>
        <strain evidence="3">CGMCC 1.8859</strain>
    </source>
</reference>
<keyword evidence="3" id="KW-1185">Reference proteome</keyword>
<proteinExistence type="predicted"/>
<evidence type="ECO:0000313" key="3">
    <source>
        <dbReference type="Proteomes" id="UP000637267"/>
    </source>
</evidence>
<feature type="compositionally biased region" description="Polar residues" evidence="1">
    <location>
        <begin position="42"/>
        <end position="53"/>
    </location>
</feature>
<gene>
    <name evidence="2" type="ORF">GCM10010970_31000</name>
</gene>
<name>A0ABQ2PD69_9NEIS</name>
<accession>A0ABQ2PD69</accession>
<sequence length="53" mass="5663">MTQHPEQQPEPQPAASSARPGALADTPSTPFETRNPDAFAWLTSNTATDAKPE</sequence>
<comment type="caution">
    <text evidence="2">The sequence shown here is derived from an EMBL/GenBank/DDBJ whole genome shotgun (WGS) entry which is preliminary data.</text>
</comment>